<comment type="caution">
    <text evidence="13">The sequence shown here is derived from an EMBL/GenBank/DDBJ whole genome shotgun (WGS) entry which is preliminary data.</text>
</comment>
<dbReference type="InterPro" id="IPR014729">
    <property type="entry name" value="Rossmann-like_a/b/a_fold"/>
</dbReference>
<evidence type="ECO:0000256" key="3">
    <source>
        <dbReference type="ARBA" id="ARBA00009014"/>
    </source>
</evidence>
<dbReference type="GO" id="GO:0005524">
    <property type="term" value="F:ATP binding"/>
    <property type="evidence" value="ECO:0007669"/>
    <property type="project" value="UniProtKB-KW"/>
</dbReference>
<keyword evidence="6 11" id="KW-0548">Nucleotidyltransferase</keyword>
<gene>
    <name evidence="11 13" type="primary">nadD</name>
    <name evidence="13" type="ORF">DD666_14105</name>
</gene>
<dbReference type="InterPro" id="IPR005248">
    <property type="entry name" value="NadD/NMNAT"/>
</dbReference>
<evidence type="ECO:0000256" key="8">
    <source>
        <dbReference type="ARBA" id="ARBA00022840"/>
    </source>
</evidence>
<accession>A0A356LHU7</accession>
<comment type="pathway">
    <text evidence="2 11">Cofactor biosynthesis; NAD(+) biosynthesis; deamido-NAD(+) from nicotinate D-ribonucleotide: step 1/1.</text>
</comment>
<evidence type="ECO:0000313" key="13">
    <source>
        <dbReference type="EMBL" id="HBP30537.1"/>
    </source>
</evidence>
<dbReference type="Proteomes" id="UP000264036">
    <property type="component" value="Unassembled WGS sequence"/>
</dbReference>
<comment type="function">
    <text evidence="1 11">Catalyzes the reversible adenylation of nicotinate mononucleotide (NaMN) to nicotinic acid adenine dinucleotide (NaAD).</text>
</comment>
<dbReference type="AlphaFoldDB" id="A0A356LHU7"/>
<evidence type="ECO:0000256" key="7">
    <source>
        <dbReference type="ARBA" id="ARBA00022741"/>
    </source>
</evidence>
<dbReference type="Pfam" id="PF01467">
    <property type="entry name" value="CTP_transf_like"/>
    <property type="match status" value="1"/>
</dbReference>
<dbReference type="GO" id="GO:0004515">
    <property type="term" value="F:nicotinate-nucleotide adenylyltransferase activity"/>
    <property type="evidence" value="ECO:0007669"/>
    <property type="project" value="UniProtKB-UniRule"/>
</dbReference>
<proteinExistence type="inferred from homology"/>
<keyword evidence="5 11" id="KW-0808">Transferase</keyword>
<evidence type="ECO:0000256" key="4">
    <source>
        <dbReference type="ARBA" id="ARBA00022642"/>
    </source>
</evidence>
<dbReference type="UniPathway" id="UPA00253">
    <property type="reaction ID" value="UER00332"/>
</dbReference>
<dbReference type="SUPFAM" id="SSF52374">
    <property type="entry name" value="Nucleotidylyl transferase"/>
    <property type="match status" value="1"/>
</dbReference>
<evidence type="ECO:0000256" key="5">
    <source>
        <dbReference type="ARBA" id="ARBA00022679"/>
    </source>
</evidence>
<organism evidence="13 14">
    <name type="scientific">Advenella kashmirensis</name>
    <dbReference type="NCBI Taxonomy" id="310575"/>
    <lineage>
        <taxon>Bacteria</taxon>
        <taxon>Pseudomonadati</taxon>
        <taxon>Pseudomonadota</taxon>
        <taxon>Betaproteobacteria</taxon>
        <taxon>Burkholderiales</taxon>
        <taxon>Alcaligenaceae</taxon>
    </lineage>
</organism>
<dbReference type="EMBL" id="DOEK01000029">
    <property type="protein sequence ID" value="HBP30537.1"/>
    <property type="molecule type" value="Genomic_DNA"/>
</dbReference>
<protein>
    <recommendedName>
        <fullName evidence="11">Probable nicotinate-nucleotide adenylyltransferase</fullName>
        <ecNumber evidence="11">2.7.7.18</ecNumber>
    </recommendedName>
    <alternativeName>
        <fullName evidence="11">Deamido-NAD(+) diphosphorylase</fullName>
    </alternativeName>
    <alternativeName>
        <fullName evidence="11">Deamido-NAD(+) pyrophosphorylase</fullName>
    </alternativeName>
    <alternativeName>
        <fullName evidence="11">Nicotinate mononucleotide adenylyltransferase</fullName>
        <shortName evidence="11">NaMN adenylyltransferase</shortName>
    </alternativeName>
</protein>
<evidence type="ECO:0000259" key="12">
    <source>
        <dbReference type="Pfam" id="PF01467"/>
    </source>
</evidence>
<comment type="catalytic activity">
    <reaction evidence="10 11">
        <text>nicotinate beta-D-ribonucleotide + ATP + H(+) = deamido-NAD(+) + diphosphate</text>
        <dbReference type="Rhea" id="RHEA:22860"/>
        <dbReference type="ChEBI" id="CHEBI:15378"/>
        <dbReference type="ChEBI" id="CHEBI:30616"/>
        <dbReference type="ChEBI" id="CHEBI:33019"/>
        <dbReference type="ChEBI" id="CHEBI:57502"/>
        <dbReference type="ChEBI" id="CHEBI:58437"/>
        <dbReference type="EC" id="2.7.7.18"/>
    </reaction>
</comment>
<dbReference type="PANTHER" id="PTHR39321">
    <property type="entry name" value="NICOTINATE-NUCLEOTIDE ADENYLYLTRANSFERASE-RELATED"/>
    <property type="match status" value="1"/>
</dbReference>
<evidence type="ECO:0000256" key="1">
    <source>
        <dbReference type="ARBA" id="ARBA00002324"/>
    </source>
</evidence>
<evidence type="ECO:0000256" key="11">
    <source>
        <dbReference type="HAMAP-Rule" id="MF_00244"/>
    </source>
</evidence>
<dbReference type="GO" id="GO:0009435">
    <property type="term" value="P:NAD+ biosynthetic process"/>
    <property type="evidence" value="ECO:0007669"/>
    <property type="project" value="UniProtKB-UniRule"/>
</dbReference>
<name>A0A356LHU7_9BURK</name>
<keyword evidence="4 11" id="KW-0662">Pyridine nucleotide biosynthesis</keyword>
<keyword evidence="8 11" id="KW-0067">ATP-binding</keyword>
<feature type="domain" description="Cytidyltransferase-like" evidence="12">
    <location>
        <begin position="6"/>
        <end position="169"/>
    </location>
</feature>
<evidence type="ECO:0000256" key="9">
    <source>
        <dbReference type="ARBA" id="ARBA00023027"/>
    </source>
</evidence>
<evidence type="ECO:0000256" key="2">
    <source>
        <dbReference type="ARBA" id="ARBA00005019"/>
    </source>
</evidence>
<reference evidence="13 14" key="1">
    <citation type="journal article" date="2018" name="Nat. Biotechnol.">
        <title>A standardized bacterial taxonomy based on genome phylogeny substantially revises the tree of life.</title>
        <authorList>
            <person name="Parks D.H."/>
            <person name="Chuvochina M."/>
            <person name="Waite D.W."/>
            <person name="Rinke C."/>
            <person name="Skarshewski A."/>
            <person name="Chaumeil P.A."/>
            <person name="Hugenholtz P."/>
        </authorList>
    </citation>
    <scope>NUCLEOTIDE SEQUENCE [LARGE SCALE GENOMIC DNA]</scope>
    <source>
        <strain evidence="13">UBA10707</strain>
    </source>
</reference>
<evidence type="ECO:0000256" key="10">
    <source>
        <dbReference type="ARBA" id="ARBA00048721"/>
    </source>
</evidence>
<dbReference type="EC" id="2.7.7.18" evidence="11"/>
<dbReference type="InterPro" id="IPR004821">
    <property type="entry name" value="Cyt_trans-like"/>
</dbReference>
<dbReference type="NCBIfam" id="NF000840">
    <property type="entry name" value="PRK00071.1-3"/>
    <property type="match status" value="1"/>
</dbReference>
<dbReference type="PANTHER" id="PTHR39321:SF3">
    <property type="entry name" value="PHOSPHOPANTETHEINE ADENYLYLTRANSFERASE"/>
    <property type="match status" value="1"/>
</dbReference>
<dbReference type="HAMAP" id="MF_00244">
    <property type="entry name" value="NaMN_adenylyltr"/>
    <property type="match status" value="1"/>
</dbReference>
<dbReference type="CDD" id="cd02165">
    <property type="entry name" value="NMNAT"/>
    <property type="match status" value="1"/>
</dbReference>
<dbReference type="NCBIfam" id="TIGR00125">
    <property type="entry name" value="cyt_tran_rel"/>
    <property type="match status" value="1"/>
</dbReference>
<sequence length="195" mass="21941">MKKVGLLGGSFNPVHLAHLAMARTALRALNLDEVQLIPAGNPWQKQPLRISGTQRLEMLALAIADEPGIAINDIEINREGATYTIDTLRNLPRDAKYYWLLGTDQLNNFCTWQNWQEITDYVTLTVAWRTGHPLHIPQELDALLRRDGKGLITLPFKAMDVSSTEIRSRIQQGQDASAFVPAPVLDYINTHGLYR</sequence>
<dbReference type="Gene3D" id="3.40.50.620">
    <property type="entry name" value="HUPs"/>
    <property type="match status" value="1"/>
</dbReference>
<comment type="similarity">
    <text evidence="3 11">Belongs to the NadD family.</text>
</comment>
<keyword evidence="7 11" id="KW-0547">Nucleotide-binding</keyword>
<evidence type="ECO:0000313" key="14">
    <source>
        <dbReference type="Proteomes" id="UP000264036"/>
    </source>
</evidence>
<keyword evidence="9 11" id="KW-0520">NAD</keyword>
<evidence type="ECO:0000256" key="6">
    <source>
        <dbReference type="ARBA" id="ARBA00022695"/>
    </source>
</evidence>
<dbReference type="NCBIfam" id="TIGR00482">
    <property type="entry name" value="nicotinate (nicotinamide) nucleotide adenylyltransferase"/>
    <property type="match status" value="1"/>
</dbReference>